<dbReference type="AlphaFoldDB" id="X1UNL7"/>
<sequence>TMGGSTAYHDIYDTPESLPLTMYENYYNLLVEFTDSI</sequence>
<accession>X1UNL7</accession>
<evidence type="ECO:0000313" key="1">
    <source>
        <dbReference type="EMBL" id="GAJ19068.1"/>
    </source>
</evidence>
<feature type="non-terminal residue" evidence="1">
    <location>
        <position position="1"/>
    </location>
</feature>
<proteinExistence type="predicted"/>
<gene>
    <name evidence="1" type="ORF">S12H4_63527</name>
</gene>
<comment type="caution">
    <text evidence="1">The sequence shown here is derived from an EMBL/GenBank/DDBJ whole genome shotgun (WGS) entry which is preliminary data.</text>
</comment>
<reference evidence="1" key="1">
    <citation type="journal article" date="2014" name="Front. Microbiol.">
        <title>High frequency of phylogenetically diverse reductive dehalogenase-homologous genes in deep subseafloor sedimentary metagenomes.</title>
        <authorList>
            <person name="Kawai M."/>
            <person name="Futagami T."/>
            <person name="Toyoda A."/>
            <person name="Takaki Y."/>
            <person name="Nishi S."/>
            <person name="Hori S."/>
            <person name="Arai W."/>
            <person name="Tsubouchi T."/>
            <person name="Morono Y."/>
            <person name="Uchiyama I."/>
            <person name="Ito T."/>
            <person name="Fujiyama A."/>
            <person name="Inagaki F."/>
            <person name="Takami H."/>
        </authorList>
    </citation>
    <scope>NUCLEOTIDE SEQUENCE</scope>
    <source>
        <strain evidence="1">Expedition CK06-06</strain>
    </source>
</reference>
<protein>
    <submittedName>
        <fullName evidence="1">Uncharacterized protein</fullName>
    </submittedName>
</protein>
<feature type="non-terminal residue" evidence="1">
    <location>
        <position position="37"/>
    </location>
</feature>
<dbReference type="EMBL" id="BARW01043303">
    <property type="protein sequence ID" value="GAJ19068.1"/>
    <property type="molecule type" value="Genomic_DNA"/>
</dbReference>
<name>X1UNL7_9ZZZZ</name>
<organism evidence="1">
    <name type="scientific">marine sediment metagenome</name>
    <dbReference type="NCBI Taxonomy" id="412755"/>
    <lineage>
        <taxon>unclassified sequences</taxon>
        <taxon>metagenomes</taxon>
        <taxon>ecological metagenomes</taxon>
    </lineage>
</organism>